<organism evidence="1 2">
    <name type="scientific">Aspergillus turcosus</name>
    <dbReference type="NCBI Taxonomy" id="1245748"/>
    <lineage>
        <taxon>Eukaryota</taxon>
        <taxon>Fungi</taxon>
        <taxon>Dikarya</taxon>
        <taxon>Ascomycota</taxon>
        <taxon>Pezizomycotina</taxon>
        <taxon>Eurotiomycetes</taxon>
        <taxon>Eurotiomycetidae</taxon>
        <taxon>Eurotiales</taxon>
        <taxon>Aspergillaceae</taxon>
        <taxon>Aspergillus</taxon>
        <taxon>Aspergillus subgen. Fumigati</taxon>
    </lineage>
</organism>
<name>A0A421CVB5_9EURO</name>
<sequence>MTSHNWVSSSAPSLKGFNTILVNQLDNYGDRQAMRRAAIHLKSTGAYKSFGVEALPDIPVSLVKQEYITSGMLHESTCQKGKEYCIDESPTLFEIYLGYKPLGRQSEHPLSALYEGDNQRLPHVTMVVEHYSEEEAGEGIRTHDLAYILWRRKCGNGPEYLSPRYNASGQDTGFGDTQPFKVFKQDFDEEQSHFDSDYTPQL</sequence>
<comment type="caution">
    <text evidence="1">The sequence shown here is derived from an EMBL/GenBank/DDBJ whole genome shotgun (WGS) entry which is preliminary data.</text>
</comment>
<dbReference type="OrthoDB" id="4436899at2759"/>
<reference evidence="1 2" key="1">
    <citation type="submission" date="2018-08" db="EMBL/GenBank/DDBJ databases">
        <title>Draft genome sequences of two Aspergillus turcosus clinical strains isolated from bronchoalveolar lavage fluid: one azole-susceptible and the other azole-resistant.</title>
        <authorList>
            <person name="Parent-Michaud M."/>
            <person name="Dufresne P.J."/>
            <person name="Fournier E."/>
            <person name="Martineau C."/>
            <person name="Moreira S."/>
            <person name="Perkins V."/>
            <person name="De Repentigny L."/>
            <person name="Dufresne S.F."/>
        </authorList>
    </citation>
    <scope>NUCLEOTIDE SEQUENCE [LARGE SCALE GENOMIC DNA]</scope>
    <source>
        <strain evidence="1">HMR AF 1038</strain>
    </source>
</reference>
<protein>
    <submittedName>
        <fullName evidence="1">Uncharacterized protein</fullName>
    </submittedName>
</protein>
<dbReference type="EMBL" id="NIDN02000255">
    <property type="protein sequence ID" value="RLL93853.1"/>
    <property type="molecule type" value="Genomic_DNA"/>
</dbReference>
<proteinExistence type="predicted"/>
<evidence type="ECO:0000313" key="1">
    <source>
        <dbReference type="EMBL" id="RLL93853.1"/>
    </source>
</evidence>
<accession>A0A421CVB5</accession>
<evidence type="ECO:0000313" key="2">
    <source>
        <dbReference type="Proteomes" id="UP000215289"/>
    </source>
</evidence>
<gene>
    <name evidence="1" type="ORF">CFD26_102463</name>
</gene>
<dbReference type="Proteomes" id="UP000215289">
    <property type="component" value="Unassembled WGS sequence"/>
</dbReference>
<dbReference type="STRING" id="1245748.A0A421CVB5"/>
<dbReference type="AlphaFoldDB" id="A0A421CVB5"/>
<keyword evidence="2" id="KW-1185">Reference proteome</keyword>